<feature type="transmembrane region" description="Helical" evidence="2">
    <location>
        <begin position="99"/>
        <end position="117"/>
    </location>
</feature>
<keyword evidence="2" id="KW-0812">Transmembrane</keyword>
<evidence type="ECO:0000313" key="3">
    <source>
        <dbReference type="EMBL" id="KAA6129608.1"/>
    </source>
</evidence>
<sequence length="124" mass="12818">MPTNPPNSPDSPNSPTAQSPRNPAADLRRAPADPVPPAATPLATPLATPPVTRPAWTRLLDALAMTLLVVAAVHEAVIWLGGEGWLARLPSAGGSDNAVVVGVIFALAAAYGAYLVVRSWRRVG</sequence>
<accession>A0A5M8B1B2</accession>
<gene>
    <name evidence="3" type="ORF">F1599_04800</name>
</gene>
<dbReference type="EMBL" id="VWRN01000017">
    <property type="protein sequence ID" value="KAA6129608.1"/>
    <property type="molecule type" value="Genomic_DNA"/>
</dbReference>
<feature type="transmembrane region" description="Helical" evidence="2">
    <location>
        <begin position="59"/>
        <end position="79"/>
    </location>
</feature>
<protein>
    <submittedName>
        <fullName evidence="3">Uncharacterized protein</fullName>
    </submittedName>
</protein>
<keyword evidence="2" id="KW-0472">Membrane</keyword>
<reference evidence="3 4" key="1">
    <citation type="submission" date="2019-09" db="EMBL/GenBank/DDBJ databases">
        <title>Isolation of a novel species in the genus Cupriavidus from patients with sepsis using whole genome sequencing.</title>
        <authorList>
            <person name="Kweon O.J."/>
            <person name="Lee M.-K."/>
        </authorList>
    </citation>
    <scope>NUCLEOTIDE SEQUENCE [LARGE SCALE GENOMIC DNA]</scope>
    <source>
        <strain evidence="3 4">MKL-01</strain>
    </source>
</reference>
<keyword evidence="4" id="KW-1185">Reference proteome</keyword>
<dbReference type="AlphaFoldDB" id="A0A5M8B1B2"/>
<organism evidence="3 4">
    <name type="scientific">Cupriavidus cauae</name>
    <dbReference type="NCBI Taxonomy" id="2608999"/>
    <lineage>
        <taxon>Bacteria</taxon>
        <taxon>Pseudomonadati</taxon>
        <taxon>Pseudomonadota</taxon>
        <taxon>Betaproteobacteria</taxon>
        <taxon>Burkholderiales</taxon>
        <taxon>Burkholderiaceae</taxon>
        <taxon>Cupriavidus</taxon>
    </lineage>
</organism>
<feature type="region of interest" description="Disordered" evidence="1">
    <location>
        <begin position="1"/>
        <end position="50"/>
    </location>
</feature>
<evidence type="ECO:0000313" key="4">
    <source>
        <dbReference type="Proteomes" id="UP000324324"/>
    </source>
</evidence>
<proteinExistence type="predicted"/>
<dbReference type="Proteomes" id="UP000324324">
    <property type="component" value="Unassembled WGS sequence"/>
</dbReference>
<name>A0A5M8B1B2_9BURK</name>
<comment type="caution">
    <text evidence="3">The sequence shown here is derived from an EMBL/GenBank/DDBJ whole genome shotgun (WGS) entry which is preliminary data.</text>
</comment>
<evidence type="ECO:0000256" key="2">
    <source>
        <dbReference type="SAM" id="Phobius"/>
    </source>
</evidence>
<keyword evidence="2" id="KW-1133">Transmembrane helix</keyword>
<dbReference type="RefSeq" id="WP_150082370.1">
    <property type="nucleotide sequence ID" value="NZ_VWRN01000017.1"/>
</dbReference>
<evidence type="ECO:0000256" key="1">
    <source>
        <dbReference type="SAM" id="MobiDB-lite"/>
    </source>
</evidence>